<protein>
    <submittedName>
        <fullName evidence="2">Uncharacterized protein</fullName>
    </submittedName>
</protein>
<evidence type="ECO:0000256" key="1">
    <source>
        <dbReference type="SAM" id="MobiDB-lite"/>
    </source>
</evidence>
<gene>
    <name evidence="2" type="ORF">SDC9_197736</name>
</gene>
<feature type="region of interest" description="Disordered" evidence="1">
    <location>
        <begin position="65"/>
        <end position="86"/>
    </location>
</feature>
<dbReference type="AlphaFoldDB" id="A0A645IG72"/>
<name>A0A645IG72_9ZZZZ</name>
<accession>A0A645IG72</accession>
<sequence>MGIAAGVVFGDGAQFGVGAEEQVDWRRRPFDLAALAVAPLVQSRIGRLGPDGRHVEQIDEKVVRQRAGTAGEHAVPGTAGVGVEGA</sequence>
<dbReference type="EMBL" id="VSSQ01113971">
    <property type="protein sequence ID" value="MPN50110.1"/>
    <property type="molecule type" value="Genomic_DNA"/>
</dbReference>
<proteinExistence type="predicted"/>
<comment type="caution">
    <text evidence="2">The sequence shown here is derived from an EMBL/GenBank/DDBJ whole genome shotgun (WGS) entry which is preliminary data.</text>
</comment>
<organism evidence="2">
    <name type="scientific">bioreactor metagenome</name>
    <dbReference type="NCBI Taxonomy" id="1076179"/>
    <lineage>
        <taxon>unclassified sequences</taxon>
        <taxon>metagenomes</taxon>
        <taxon>ecological metagenomes</taxon>
    </lineage>
</organism>
<evidence type="ECO:0000313" key="2">
    <source>
        <dbReference type="EMBL" id="MPN50110.1"/>
    </source>
</evidence>
<reference evidence="2" key="1">
    <citation type="submission" date="2019-08" db="EMBL/GenBank/DDBJ databases">
        <authorList>
            <person name="Kucharzyk K."/>
            <person name="Murdoch R.W."/>
            <person name="Higgins S."/>
            <person name="Loffler F."/>
        </authorList>
    </citation>
    <scope>NUCLEOTIDE SEQUENCE</scope>
</reference>